<dbReference type="PANTHER" id="PTHR12283:SF6">
    <property type="entry name" value="GLUTAMINYL-PEPTIDE CYCLOTRANSFERASE-RELATED"/>
    <property type="match status" value="1"/>
</dbReference>
<dbReference type="GO" id="GO:0016603">
    <property type="term" value="F:glutaminyl-peptide cyclotransferase activity"/>
    <property type="evidence" value="ECO:0007669"/>
    <property type="project" value="TreeGrafter"/>
</dbReference>
<dbReference type="InterPro" id="IPR040234">
    <property type="entry name" value="QC/QCL"/>
</dbReference>
<dbReference type="GO" id="GO:0008270">
    <property type="term" value="F:zinc ion binding"/>
    <property type="evidence" value="ECO:0007669"/>
    <property type="project" value="TreeGrafter"/>
</dbReference>
<dbReference type="OrthoDB" id="9773494at2"/>
<dbReference type="Pfam" id="PF04389">
    <property type="entry name" value="Peptidase_M28"/>
    <property type="match status" value="1"/>
</dbReference>
<gene>
    <name evidence="4" type="ORF">SAMN00777080_2272</name>
</gene>
<dbReference type="PANTHER" id="PTHR12283">
    <property type="entry name" value="GLUTAMINYL-PEPTIDE CYCLOTRANSFERASE"/>
    <property type="match status" value="1"/>
</dbReference>
<keyword evidence="4" id="KW-0645">Protease</keyword>
<name>A0A1W2H402_9BACT</name>
<evidence type="ECO:0000259" key="3">
    <source>
        <dbReference type="Pfam" id="PF04389"/>
    </source>
</evidence>
<dbReference type="InterPro" id="IPR007484">
    <property type="entry name" value="Peptidase_M28"/>
</dbReference>
<evidence type="ECO:0000256" key="1">
    <source>
        <dbReference type="ARBA" id="ARBA00022679"/>
    </source>
</evidence>
<dbReference type="Proteomes" id="UP000192333">
    <property type="component" value="Chromosome I"/>
</dbReference>
<accession>A0A1W2H402</accession>
<dbReference type="SUPFAM" id="SSF53187">
    <property type="entry name" value="Zn-dependent exopeptidases"/>
    <property type="match status" value="1"/>
</dbReference>
<keyword evidence="4" id="KW-0031">Aminopeptidase</keyword>
<dbReference type="Gene3D" id="3.40.630.10">
    <property type="entry name" value="Zn peptidases"/>
    <property type="match status" value="1"/>
</dbReference>
<dbReference type="RefSeq" id="WP_084120544.1">
    <property type="nucleotide sequence ID" value="NZ_LT838813.1"/>
</dbReference>
<evidence type="ECO:0000313" key="4">
    <source>
        <dbReference type="EMBL" id="SMD43665.1"/>
    </source>
</evidence>
<protein>
    <submittedName>
        <fullName evidence="4">Predicted aminopeptidases</fullName>
    </submittedName>
</protein>
<proteinExistence type="predicted"/>
<evidence type="ECO:0000256" key="2">
    <source>
        <dbReference type="ARBA" id="ARBA00023315"/>
    </source>
</evidence>
<sequence length="326" mass="37351">MRNRIILFFVFPLLLWSCGSDKVSDKIQEPITYKPVPEFSADSAYSFIQQQVDFGPRVPNTEGHRKTRDWLIQKFKDFGMEVQTQDFQVKTWDNQLFNLSNIIASYNPSAKKRVLLAAHWDTRRIADKDTQRLDEPIDGANDGGSGVGVLLEIARIINSSEIKPEIGIDIILFDGEDDGEPEHMNLRNNSQIWWCLGSQYWSKNTHVTGYSAYYGILVDLVGAKGARFYREGHSMQYGKSIVNKIWNFAAELGYSDFFIMRDAPEIIDDHVFVNRDAGIPMINIVEFSPDSGFGHYHHTHLDNMDIIDKRSLRAVGQTVLFTIYQE</sequence>
<keyword evidence="5" id="KW-1185">Reference proteome</keyword>
<dbReference type="AlphaFoldDB" id="A0A1W2H402"/>
<reference evidence="5" key="1">
    <citation type="submission" date="2017-04" db="EMBL/GenBank/DDBJ databases">
        <authorList>
            <person name="Varghese N."/>
            <person name="Submissions S."/>
        </authorList>
    </citation>
    <scope>NUCLEOTIDE SEQUENCE [LARGE SCALE GENOMIC DNA]</scope>
    <source>
        <strain evidence="5">DSM 16537</strain>
    </source>
</reference>
<dbReference type="GO" id="GO:0004177">
    <property type="term" value="F:aminopeptidase activity"/>
    <property type="evidence" value="ECO:0007669"/>
    <property type="project" value="UniProtKB-KW"/>
</dbReference>
<keyword evidence="2" id="KW-0012">Acyltransferase</keyword>
<feature type="domain" description="Peptidase M28" evidence="3">
    <location>
        <begin position="101"/>
        <end position="320"/>
    </location>
</feature>
<dbReference type="STRING" id="758820.SAMN00777080_2272"/>
<organism evidence="4 5">
    <name type="scientific">Aquiflexum balticum DSM 16537</name>
    <dbReference type="NCBI Taxonomy" id="758820"/>
    <lineage>
        <taxon>Bacteria</taxon>
        <taxon>Pseudomonadati</taxon>
        <taxon>Bacteroidota</taxon>
        <taxon>Cytophagia</taxon>
        <taxon>Cytophagales</taxon>
        <taxon>Cyclobacteriaceae</taxon>
        <taxon>Aquiflexum</taxon>
    </lineage>
</organism>
<keyword evidence="1" id="KW-0808">Transferase</keyword>
<dbReference type="EMBL" id="LT838813">
    <property type="protein sequence ID" value="SMD43665.1"/>
    <property type="molecule type" value="Genomic_DNA"/>
</dbReference>
<evidence type="ECO:0000313" key="5">
    <source>
        <dbReference type="Proteomes" id="UP000192333"/>
    </source>
</evidence>
<keyword evidence="4" id="KW-0378">Hydrolase</keyword>